<keyword evidence="1" id="KW-0285">Flavoprotein</keyword>
<gene>
    <name evidence="4" type="ORF">HUJ06_016506</name>
</gene>
<sequence length="97" mass="10879">MRGVKQKQVYKAEFVIICIGRYSSLPNIPVFPENWGPEVFDAMDYSAMDNATATEFIKGKGVTVVGFRKSTLDIAAECAKANDKFQTCDQSYFFPVH</sequence>
<reference evidence="4 5" key="1">
    <citation type="journal article" date="2020" name="Mol. Biol. Evol.">
        <title>Distinct Expression and Methylation Patterns for Genes with Different Fates following a Single Whole-Genome Duplication in Flowering Plants.</title>
        <authorList>
            <person name="Shi T."/>
            <person name="Rahmani R.S."/>
            <person name="Gugger P.F."/>
            <person name="Wang M."/>
            <person name="Li H."/>
            <person name="Zhang Y."/>
            <person name="Li Z."/>
            <person name="Wang Q."/>
            <person name="Van de Peer Y."/>
            <person name="Marchal K."/>
            <person name="Chen J."/>
        </authorList>
    </citation>
    <scope>NUCLEOTIDE SEQUENCE [LARGE SCALE GENOMIC DNA]</scope>
    <source>
        <tissue evidence="4">Leaf</tissue>
    </source>
</reference>
<protein>
    <recommendedName>
        <fullName evidence="6">Flavin-containing monooxygenase</fullName>
    </recommendedName>
</protein>
<dbReference type="SUPFAM" id="SSF51905">
    <property type="entry name" value="FAD/NAD(P)-binding domain"/>
    <property type="match status" value="1"/>
</dbReference>
<accession>A0A822ZTC7</accession>
<organism evidence="4 5">
    <name type="scientific">Nelumbo nucifera</name>
    <name type="common">Sacred lotus</name>
    <dbReference type="NCBI Taxonomy" id="4432"/>
    <lineage>
        <taxon>Eukaryota</taxon>
        <taxon>Viridiplantae</taxon>
        <taxon>Streptophyta</taxon>
        <taxon>Embryophyta</taxon>
        <taxon>Tracheophyta</taxon>
        <taxon>Spermatophyta</taxon>
        <taxon>Magnoliopsida</taxon>
        <taxon>Proteales</taxon>
        <taxon>Nelumbonaceae</taxon>
        <taxon>Nelumbo</taxon>
    </lineage>
</organism>
<dbReference type="InterPro" id="IPR050346">
    <property type="entry name" value="FMO-like"/>
</dbReference>
<dbReference type="EMBL" id="DUZY01000008">
    <property type="protein sequence ID" value="DAD46569.1"/>
    <property type="molecule type" value="Genomic_DNA"/>
</dbReference>
<keyword evidence="3" id="KW-0560">Oxidoreductase</keyword>
<evidence type="ECO:0000256" key="3">
    <source>
        <dbReference type="ARBA" id="ARBA00023002"/>
    </source>
</evidence>
<proteinExistence type="predicted"/>
<evidence type="ECO:0000313" key="4">
    <source>
        <dbReference type="EMBL" id="DAD46569.1"/>
    </source>
</evidence>
<dbReference type="InterPro" id="IPR036188">
    <property type="entry name" value="FAD/NAD-bd_sf"/>
</dbReference>
<dbReference type="PANTHER" id="PTHR23023">
    <property type="entry name" value="DIMETHYLANILINE MONOOXYGENASE"/>
    <property type="match status" value="1"/>
</dbReference>
<dbReference type="Proteomes" id="UP000607653">
    <property type="component" value="Unassembled WGS sequence"/>
</dbReference>
<dbReference type="Gene3D" id="3.50.50.60">
    <property type="entry name" value="FAD/NAD(P)-binding domain"/>
    <property type="match status" value="1"/>
</dbReference>
<dbReference type="AlphaFoldDB" id="A0A822ZTC7"/>
<evidence type="ECO:0000313" key="5">
    <source>
        <dbReference type="Proteomes" id="UP000607653"/>
    </source>
</evidence>
<evidence type="ECO:0000256" key="2">
    <source>
        <dbReference type="ARBA" id="ARBA00022827"/>
    </source>
</evidence>
<keyword evidence="2" id="KW-0274">FAD</keyword>
<dbReference type="GO" id="GO:0016491">
    <property type="term" value="F:oxidoreductase activity"/>
    <property type="evidence" value="ECO:0007669"/>
    <property type="project" value="UniProtKB-KW"/>
</dbReference>
<evidence type="ECO:0000256" key="1">
    <source>
        <dbReference type="ARBA" id="ARBA00022630"/>
    </source>
</evidence>
<evidence type="ECO:0008006" key="6">
    <source>
        <dbReference type="Google" id="ProtNLM"/>
    </source>
</evidence>
<name>A0A822ZTC7_NELNU</name>
<keyword evidence="5" id="KW-1185">Reference proteome</keyword>
<comment type="caution">
    <text evidence="4">The sequence shown here is derived from an EMBL/GenBank/DDBJ whole genome shotgun (WGS) entry which is preliminary data.</text>
</comment>